<reference evidence="13 14" key="1">
    <citation type="submission" date="2013-09" db="EMBL/GenBank/DDBJ databases">
        <title>High correlation between genotypes and phenotypes of environmental bacteria Comamonas testosteroni strains.</title>
        <authorList>
            <person name="Liu L."/>
            <person name="Zhu W."/>
            <person name="Xia X."/>
            <person name="Xu B."/>
            <person name="Luo M."/>
            <person name="Wang G."/>
        </authorList>
    </citation>
    <scope>NUCLEOTIDE SEQUENCE [LARGE SCALE GENOMIC DNA]</scope>
    <source>
        <strain evidence="13 14">JL40</strain>
    </source>
</reference>
<evidence type="ECO:0000259" key="11">
    <source>
        <dbReference type="Pfam" id="PF02875"/>
    </source>
</evidence>
<dbReference type="Pfam" id="PF02875">
    <property type="entry name" value="Mur_ligase_C"/>
    <property type="match status" value="1"/>
</dbReference>
<comment type="caution">
    <text evidence="13">The sequence shown here is derived from an EMBL/GenBank/DDBJ whole genome shotgun (WGS) entry which is preliminary data.</text>
</comment>
<dbReference type="NCBIfam" id="TIGR01087">
    <property type="entry name" value="murD"/>
    <property type="match status" value="1"/>
</dbReference>
<dbReference type="InterPro" id="IPR018109">
    <property type="entry name" value="Folylpolyglutamate_synth_CS"/>
</dbReference>
<comment type="function">
    <text evidence="9 10">Cell wall formation. Catalyzes the addition of glutamate to the nucleotide precursor UDP-N-acetylmuramoyl-L-alanine (UMA).</text>
</comment>
<dbReference type="InterPro" id="IPR013221">
    <property type="entry name" value="Mur_ligase_cen"/>
</dbReference>
<evidence type="ECO:0000256" key="8">
    <source>
        <dbReference type="ARBA" id="ARBA00023306"/>
    </source>
</evidence>
<dbReference type="Pfam" id="PF21799">
    <property type="entry name" value="MurD-like_N"/>
    <property type="match status" value="1"/>
</dbReference>
<evidence type="ECO:0000256" key="1">
    <source>
        <dbReference type="ARBA" id="ARBA00004496"/>
    </source>
</evidence>
<accession>A0A096HC57</accession>
<dbReference type="InterPro" id="IPR036565">
    <property type="entry name" value="Mur-like_cat_sf"/>
</dbReference>
<evidence type="ECO:0000259" key="12">
    <source>
        <dbReference type="Pfam" id="PF08245"/>
    </source>
</evidence>
<evidence type="ECO:0000256" key="3">
    <source>
        <dbReference type="ARBA" id="ARBA00022490"/>
    </source>
</evidence>
<dbReference type="InterPro" id="IPR036615">
    <property type="entry name" value="Mur_ligase_C_dom_sf"/>
</dbReference>
<dbReference type="Pfam" id="PF08245">
    <property type="entry name" value="Mur_ligase_M"/>
    <property type="match status" value="1"/>
</dbReference>
<name>A0A096HC57_COMTE</name>
<dbReference type="GO" id="GO:0009252">
    <property type="term" value="P:peptidoglycan biosynthetic process"/>
    <property type="evidence" value="ECO:0007669"/>
    <property type="project" value="UniProtKB-UniRule"/>
</dbReference>
<dbReference type="GO" id="GO:0071555">
    <property type="term" value="P:cell wall organization"/>
    <property type="evidence" value="ECO:0007669"/>
    <property type="project" value="UniProtKB-KW"/>
</dbReference>
<keyword evidence="8 9" id="KW-0131">Cell cycle</keyword>
<evidence type="ECO:0000256" key="2">
    <source>
        <dbReference type="ARBA" id="ARBA00004752"/>
    </source>
</evidence>
<keyword evidence="9 10" id="KW-0573">Peptidoglycan synthesis</keyword>
<dbReference type="HAMAP" id="MF_00639">
    <property type="entry name" value="MurD"/>
    <property type="match status" value="1"/>
</dbReference>
<dbReference type="GO" id="GO:0008360">
    <property type="term" value="P:regulation of cell shape"/>
    <property type="evidence" value="ECO:0007669"/>
    <property type="project" value="UniProtKB-KW"/>
</dbReference>
<dbReference type="Gene3D" id="3.40.50.720">
    <property type="entry name" value="NAD(P)-binding Rossmann-like Domain"/>
    <property type="match status" value="1"/>
</dbReference>
<evidence type="ECO:0000313" key="13">
    <source>
        <dbReference type="EMBL" id="KGH26452.1"/>
    </source>
</evidence>
<dbReference type="PROSITE" id="PS01011">
    <property type="entry name" value="FOLYLPOLYGLU_SYNT_1"/>
    <property type="match status" value="1"/>
</dbReference>
<comment type="similarity">
    <text evidence="9">Belongs to the MurCDEF family.</text>
</comment>
<dbReference type="Gene3D" id="3.90.190.20">
    <property type="entry name" value="Mur ligase, C-terminal domain"/>
    <property type="match status" value="1"/>
</dbReference>
<dbReference type="GO" id="GO:0008764">
    <property type="term" value="F:UDP-N-acetylmuramoylalanine-D-glutamate ligase activity"/>
    <property type="evidence" value="ECO:0007669"/>
    <property type="project" value="UniProtKB-UniRule"/>
</dbReference>
<keyword evidence="5 9" id="KW-0132">Cell division</keyword>
<feature type="domain" description="Mur ligase central" evidence="12">
    <location>
        <begin position="123"/>
        <end position="330"/>
    </location>
</feature>
<dbReference type="SUPFAM" id="SSF53623">
    <property type="entry name" value="MurD-like peptide ligases, catalytic domain"/>
    <property type="match status" value="1"/>
</dbReference>
<gene>
    <name evidence="9" type="primary">murD</name>
    <name evidence="13" type="ORF">P353_20000</name>
</gene>
<dbReference type="Gene3D" id="3.40.1190.10">
    <property type="entry name" value="Mur-like, catalytic domain"/>
    <property type="match status" value="1"/>
</dbReference>
<dbReference type="InterPro" id="IPR004101">
    <property type="entry name" value="Mur_ligase_C"/>
</dbReference>
<feature type="domain" description="Mur ligase C-terminal" evidence="11">
    <location>
        <begin position="352"/>
        <end position="467"/>
    </location>
</feature>
<dbReference type="GO" id="GO:0005737">
    <property type="term" value="C:cytoplasm"/>
    <property type="evidence" value="ECO:0007669"/>
    <property type="project" value="UniProtKB-SubCell"/>
</dbReference>
<dbReference type="GO" id="GO:0004326">
    <property type="term" value="F:tetrahydrofolylpolyglutamate synthase activity"/>
    <property type="evidence" value="ECO:0007669"/>
    <property type="project" value="InterPro"/>
</dbReference>
<dbReference type="EMBL" id="AWOR01000068">
    <property type="protein sequence ID" value="KGH26452.1"/>
    <property type="molecule type" value="Genomic_DNA"/>
</dbReference>
<keyword evidence="9 10" id="KW-0961">Cell wall biogenesis/degradation</keyword>
<dbReference type="EC" id="6.3.2.9" evidence="9 10"/>
<evidence type="ECO:0000256" key="9">
    <source>
        <dbReference type="HAMAP-Rule" id="MF_00639"/>
    </source>
</evidence>
<keyword evidence="3 9" id="KW-0963">Cytoplasm</keyword>
<dbReference type="PANTHER" id="PTHR43692">
    <property type="entry name" value="UDP-N-ACETYLMURAMOYLALANINE--D-GLUTAMATE LIGASE"/>
    <property type="match status" value="1"/>
</dbReference>
<sequence length="502" mass="52904">MQGQRVLILGLGISGIAMARWCVRAGAEVTVADTREAPPYLAALQTELPGVRFVAGEFTAALVDGQSLSSVYRSPGLSPASVAPVFNAARSIGLPTGGELDLFAFALKGLREAHGYAPKVLGITGTNGKTTVTSLTGQLLEHGGMSVGVAGNIGPTLLDTLSGRIDAETLPQAWVLELSSFQLDDCRGFEPTAATVLNITQDHLDWHGGMQAYADAKAHVFGEQALMVLNREDPVVMAMLPAPVAVPGKRGKTFQRAHVTFGGDMPRRPGDFGLEVVNGMTWLVRAHEADETSKGKNVDDLHIVRLMPADALRIRGRHNAINALSALALATGAGCTLAPLLYGLREYRGEPHRVQPVGRVGDVEYFDDSKGTNVGATVAALMGLGPDHRIVVILGGLGKGQDFTPLAAPVSRYVRAAVLIGQDASQIREALSDTGVSLVDAASMQDAVQQAARLAHANDAVLLSPACASMDMFKDYADRAHQFVEAVRELALEAGQQLEDGA</sequence>
<evidence type="ECO:0000256" key="5">
    <source>
        <dbReference type="ARBA" id="ARBA00022618"/>
    </source>
</evidence>
<comment type="catalytic activity">
    <reaction evidence="9 10">
        <text>UDP-N-acetyl-alpha-D-muramoyl-L-alanine + D-glutamate + ATP = UDP-N-acetyl-alpha-D-muramoyl-L-alanyl-D-glutamate + ADP + phosphate + H(+)</text>
        <dbReference type="Rhea" id="RHEA:16429"/>
        <dbReference type="ChEBI" id="CHEBI:15378"/>
        <dbReference type="ChEBI" id="CHEBI:29986"/>
        <dbReference type="ChEBI" id="CHEBI:30616"/>
        <dbReference type="ChEBI" id="CHEBI:43474"/>
        <dbReference type="ChEBI" id="CHEBI:83898"/>
        <dbReference type="ChEBI" id="CHEBI:83900"/>
        <dbReference type="ChEBI" id="CHEBI:456216"/>
        <dbReference type="EC" id="6.3.2.9"/>
    </reaction>
</comment>
<proteinExistence type="inferred from homology"/>
<dbReference type="InterPro" id="IPR005762">
    <property type="entry name" value="MurD"/>
</dbReference>
<dbReference type="SUPFAM" id="SSF51984">
    <property type="entry name" value="MurCD N-terminal domain"/>
    <property type="match status" value="1"/>
</dbReference>
<keyword evidence="6 9" id="KW-0547">Nucleotide-binding</keyword>
<keyword evidence="9 10" id="KW-0133">Cell shape</keyword>
<comment type="pathway">
    <text evidence="2 9 10">Cell wall biogenesis; peptidoglycan biosynthesis.</text>
</comment>
<dbReference type="GO" id="GO:0005524">
    <property type="term" value="F:ATP binding"/>
    <property type="evidence" value="ECO:0007669"/>
    <property type="project" value="UniProtKB-UniRule"/>
</dbReference>
<feature type="binding site" evidence="9">
    <location>
        <begin position="125"/>
        <end position="131"/>
    </location>
    <ligand>
        <name>ATP</name>
        <dbReference type="ChEBI" id="CHEBI:30616"/>
    </ligand>
</feature>
<organism evidence="13 14">
    <name type="scientific">Comamonas testosteroni</name>
    <name type="common">Pseudomonas testosteroni</name>
    <dbReference type="NCBI Taxonomy" id="285"/>
    <lineage>
        <taxon>Bacteria</taxon>
        <taxon>Pseudomonadati</taxon>
        <taxon>Pseudomonadota</taxon>
        <taxon>Betaproteobacteria</taxon>
        <taxon>Burkholderiales</taxon>
        <taxon>Comamonadaceae</taxon>
        <taxon>Comamonas</taxon>
    </lineage>
</organism>
<evidence type="ECO:0000256" key="10">
    <source>
        <dbReference type="RuleBase" id="RU003664"/>
    </source>
</evidence>
<evidence type="ECO:0000313" key="14">
    <source>
        <dbReference type="Proteomes" id="UP000029553"/>
    </source>
</evidence>
<evidence type="ECO:0000256" key="4">
    <source>
        <dbReference type="ARBA" id="ARBA00022598"/>
    </source>
</evidence>
<dbReference type="AlphaFoldDB" id="A0A096HC57"/>
<dbReference type="Proteomes" id="UP000029553">
    <property type="component" value="Unassembled WGS sequence"/>
</dbReference>
<comment type="subcellular location">
    <subcellularLocation>
        <location evidence="1 9 10">Cytoplasm</location>
    </subcellularLocation>
</comment>
<dbReference type="PANTHER" id="PTHR43692:SF1">
    <property type="entry name" value="UDP-N-ACETYLMURAMOYLALANINE--D-GLUTAMATE LIGASE"/>
    <property type="match status" value="1"/>
</dbReference>
<dbReference type="UniPathway" id="UPA00219"/>
<evidence type="ECO:0000256" key="6">
    <source>
        <dbReference type="ARBA" id="ARBA00022741"/>
    </source>
</evidence>
<dbReference type="GO" id="GO:0051301">
    <property type="term" value="P:cell division"/>
    <property type="evidence" value="ECO:0007669"/>
    <property type="project" value="UniProtKB-KW"/>
</dbReference>
<dbReference type="SUPFAM" id="SSF53244">
    <property type="entry name" value="MurD-like peptide ligases, peptide-binding domain"/>
    <property type="match status" value="1"/>
</dbReference>
<protein>
    <recommendedName>
        <fullName evidence="9 10">UDP-N-acetylmuramoylalanine--D-glutamate ligase</fullName>
        <ecNumber evidence="9 10">6.3.2.9</ecNumber>
    </recommendedName>
    <alternativeName>
        <fullName evidence="9">D-glutamic acid-adding enzyme</fullName>
    </alternativeName>
    <alternativeName>
        <fullName evidence="9">UDP-N-acetylmuramoyl-L-alanyl-D-glutamate synthetase</fullName>
    </alternativeName>
</protein>
<keyword evidence="7 9" id="KW-0067">ATP-binding</keyword>
<evidence type="ECO:0000256" key="7">
    <source>
        <dbReference type="ARBA" id="ARBA00022840"/>
    </source>
</evidence>
<keyword evidence="4 9" id="KW-0436">Ligase</keyword>